<dbReference type="HAMAP" id="MF_00283">
    <property type="entry name" value="Phe_tRNA_synth_beta1"/>
    <property type="match status" value="1"/>
</dbReference>
<comment type="catalytic activity">
    <reaction evidence="14 15">
        <text>tRNA(Phe) + L-phenylalanine + ATP = L-phenylalanyl-tRNA(Phe) + AMP + diphosphate + H(+)</text>
        <dbReference type="Rhea" id="RHEA:19413"/>
        <dbReference type="Rhea" id="RHEA-COMP:9668"/>
        <dbReference type="Rhea" id="RHEA-COMP:9699"/>
        <dbReference type="ChEBI" id="CHEBI:15378"/>
        <dbReference type="ChEBI" id="CHEBI:30616"/>
        <dbReference type="ChEBI" id="CHEBI:33019"/>
        <dbReference type="ChEBI" id="CHEBI:58095"/>
        <dbReference type="ChEBI" id="CHEBI:78442"/>
        <dbReference type="ChEBI" id="CHEBI:78531"/>
        <dbReference type="ChEBI" id="CHEBI:456215"/>
        <dbReference type="EC" id="6.1.1.20"/>
    </reaction>
</comment>
<dbReference type="InterPro" id="IPR012340">
    <property type="entry name" value="NA-bd_OB-fold"/>
</dbReference>
<keyword evidence="5 16" id="KW-0820">tRNA-binding</keyword>
<keyword evidence="10 15" id="KW-0460">Magnesium</keyword>
<evidence type="ECO:0000256" key="7">
    <source>
        <dbReference type="ARBA" id="ARBA00022723"/>
    </source>
</evidence>
<evidence type="ECO:0000256" key="9">
    <source>
        <dbReference type="ARBA" id="ARBA00022840"/>
    </source>
</evidence>
<evidence type="ECO:0000256" key="10">
    <source>
        <dbReference type="ARBA" id="ARBA00022842"/>
    </source>
</evidence>
<evidence type="ECO:0000259" key="17">
    <source>
        <dbReference type="PROSITE" id="PS50886"/>
    </source>
</evidence>
<dbReference type="InterPro" id="IPR045060">
    <property type="entry name" value="Phe-tRNA-ligase_IIc_bsu"/>
</dbReference>
<dbReference type="GO" id="GO:0000287">
    <property type="term" value="F:magnesium ion binding"/>
    <property type="evidence" value="ECO:0007669"/>
    <property type="project" value="UniProtKB-UniRule"/>
</dbReference>
<dbReference type="InterPro" id="IPR036690">
    <property type="entry name" value="Fdx_antiC-bd_sf"/>
</dbReference>
<dbReference type="InterPro" id="IPR005147">
    <property type="entry name" value="tRNA_synthase_B5-dom"/>
</dbReference>
<dbReference type="GO" id="GO:0004826">
    <property type="term" value="F:phenylalanine-tRNA ligase activity"/>
    <property type="evidence" value="ECO:0007669"/>
    <property type="project" value="UniProtKB-UniRule"/>
</dbReference>
<evidence type="ECO:0000256" key="11">
    <source>
        <dbReference type="ARBA" id="ARBA00022884"/>
    </source>
</evidence>
<dbReference type="PROSITE" id="PS51447">
    <property type="entry name" value="FDX_ACB"/>
    <property type="match status" value="1"/>
</dbReference>
<evidence type="ECO:0000256" key="13">
    <source>
        <dbReference type="ARBA" id="ARBA00023146"/>
    </source>
</evidence>
<comment type="subunit">
    <text evidence="3 15">Tetramer of two alpha and two beta subunits.</text>
</comment>
<dbReference type="InterPro" id="IPR033714">
    <property type="entry name" value="tRNA_bind_bactPheRS"/>
</dbReference>
<evidence type="ECO:0000313" key="21">
    <source>
        <dbReference type="Proteomes" id="UP000198318"/>
    </source>
</evidence>
<evidence type="ECO:0000256" key="4">
    <source>
        <dbReference type="ARBA" id="ARBA00022490"/>
    </source>
</evidence>
<dbReference type="Pfam" id="PF17759">
    <property type="entry name" value="tRNA_synthFbeta"/>
    <property type="match status" value="1"/>
</dbReference>
<dbReference type="FunFam" id="3.30.70.380:FF:000001">
    <property type="entry name" value="Phenylalanine--tRNA ligase beta subunit"/>
    <property type="match status" value="1"/>
</dbReference>
<dbReference type="InterPro" id="IPR009061">
    <property type="entry name" value="DNA-bd_dom_put_sf"/>
</dbReference>
<keyword evidence="21" id="KW-1185">Reference proteome</keyword>
<dbReference type="SMART" id="SM00896">
    <property type="entry name" value="FDX-ACB"/>
    <property type="match status" value="1"/>
</dbReference>
<dbReference type="FunFam" id="2.40.50.140:FF:000045">
    <property type="entry name" value="Phenylalanine--tRNA ligase beta subunit"/>
    <property type="match status" value="1"/>
</dbReference>
<keyword evidence="12 15" id="KW-0648">Protein biosynthesis</keyword>
<dbReference type="Gene3D" id="3.50.40.10">
    <property type="entry name" value="Phenylalanyl-trna Synthetase, Chain B, domain 3"/>
    <property type="match status" value="1"/>
</dbReference>
<dbReference type="Gene3D" id="2.40.50.140">
    <property type="entry name" value="Nucleic acid-binding proteins"/>
    <property type="match status" value="1"/>
</dbReference>
<sequence length="827" mass="88323">MRAPLSWLREYVELPAGVTGRALAAELIAAGLEVETVEEAGADIAGPLVVGEVLEIEELTGFKKPIRHCRVDVGDANGTGEPQSIVCGATNFAVGDRVVVVLPGGVLPGGFEIGARKTYGRMSEGMICSVTELGIGDDHGGILVLPPDAPVGADAVELLGLRDDVLDIAVTPDRGYALSIRGIAREAATAYGVPFRDPADVELPAADEQGGAYPAGIGDPSACDRFVLREVRGFDPDARTPMWMQVRLHRAGMRPVSLAVDVTNYLMLELGQPLHAFDRGKLTGPITVRRAAPGEMLETLDHVKRTLDPDDILITDESGPISMAGTMGGLATEIDERSSDMVIEAAHFDAMGTARMARRHRLHSEASHRFERGVDRELPLYASYRAVRLLAELGGAEVVPGVTHVQAPVERVEITIPAGHPDRVAGVSYGRDAVVRRLEQVGCAVTGEDVLTVVPPSWRPDLTDPNDLAEEVIRLEGYEDIPARAPRPAAGKGLTARQRLRRRVGRALAGAGYVEALAFPFIAEKDLDGLQLPDDDARRRTLRLANPMSEQEPLLRTTLLPGLLKALALNVGRGFPDTALFELGVVFRPRPDAPDRAPRLAVDRGPTAAEVAELEAALPDQPHRVAVALSGDREPAGWWGEGRPALWADAIEAARTVAREVGVELTVRADQHAPWHPGRCAALYAGDTLVGHAGELHPRVTKAYGLPARSCAMELELRRLGEPVAVRAPHVSSYPVATQDVALVVDAAVPAAEVESALRDGAGELLESIRLFDVYTGEQVGEGRKSLAYSLRFRAPDRTLTAEEASQARDAAVAVASDRTGAVLRGA</sequence>
<dbReference type="NCBIfam" id="TIGR00472">
    <property type="entry name" value="pheT_bact"/>
    <property type="match status" value="1"/>
</dbReference>
<organism evidence="20 21">
    <name type="scientific">Actinomadura meyerae</name>
    <dbReference type="NCBI Taxonomy" id="240840"/>
    <lineage>
        <taxon>Bacteria</taxon>
        <taxon>Bacillati</taxon>
        <taxon>Actinomycetota</taxon>
        <taxon>Actinomycetes</taxon>
        <taxon>Streptosporangiales</taxon>
        <taxon>Thermomonosporaceae</taxon>
        <taxon>Actinomadura</taxon>
    </lineage>
</organism>
<evidence type="ECO:0000259" key="18">
    <source>
        <dbReference type="PROSITE" id="PS51447"/>
    </source>
</evidence>
<comment type="subcellular location">
    <subcellularLocation>
        <location evidence="1 15">Cytoplasm</location>
    </subcellularLocation>
</comment>
<dbReference type="InterPro" id="IPR020825">
    <property type="entry name" value="Phe-tRNA_synthase-like_B3/B4"/>
</dbReference>
<reference evidence="20 21" key="1">
    <citation type="submission" date="2017-06" db="EMBL/GenBank/DDBJ databases">
        <authorList>
            <person name="Kim H.J."/>
            <person name="Triplett B.A."/>
        </authorList>
    </citation>
    <scope>NUCLEOTIDE SEQUENCE [LARGE SCALE GENOMIC DNA]</scope>
    <source>
        <strain evidence="20 21">DSM 44715</strain>
    </source>
</reference>
<dbReference type="FunFam" id="3.30.930.10:FF:000130">
    <property type="entry name" value="Phenylalanine--tRNA ligase beta subunit"/>
    <property type="match status" value="1"/>
</dbReference>
<dbReference type="CDD" id="cd02796">
    <property type="entry name" value="tRNA_bind_bactPheRS"/>
    <property type="match status" value="1"/>
</dbReference>
<proteinExistence type="inferred from homology"/>
<keyword evidence="11 16" id="KW-0694">RNA-binding</keyword>
<dbReference type="InterPro" id="IPR005146">
    <property type="entry name" value="B3/B4_tRNA-bd"/>
</dbReference>
<dbReference type="FunFam" id="3.30.56.10:FF:000002">
    <property type="entry name" value="Phenylalanine--tRNA ligase beta subunit"/>
    <property type="match status" value="1"/>
</dbReference>
<feature type="binding site" evidence="15">
    <location>
        <position position="471"/>
    </location>
    <ligand>
        <name>Mg(2+)</name>
        <dbReference type="ChEBI" id="CHEBI:18420"/>
        <note>shared with alpha subunit</note>
    </ligand>
</feature>
<dbReference type="CDD" id="cd00769">
    <property type="entry name" value="PheRS_beta_core"/>
    <property type="match status" value="1"/>
</dbReference>
<dbReference type="OrthoDB" id="9805455at2"/>
<comment type="cofactor">
    <cofactor evidence="15">
        <name>Mg(2+)</name>
        <dbReference type="ChEBI" id="CHEBI:18420"/>
    </cofactor>
    <text evidence="15">Binds 2 magnesium ions per tetramer.</text>
</comment>
<keyword evidence="8 15" id="KW-0547">Nucleotide-binding</keyword>
<dbReference type="Gene3D" id="3.30.70.380">
    <property type="entry name" value="Ferrodoxin-fold anticodon-binding domain"/>
    <property type="match status" value="1"/>
</dbReference>
<dbReference type="PANTHER" id="PTHR10947:SF0">
    <property type="entry name" value="PHENYLALANINE--TRNA LIGASE BETA SUBUNIT"/>
    <property type="match status" value="1"/>
</dbReference>
<dbReference type="InterPro" id="IPR002547">
    <property type="entry name" value="tRNA-bd_dom"/>
</dbReference>
<keyword evidence="7 15" id="KW-0479">Metal-binding</keyword>
<dbReference type="GO" id="GO:0000049">
    <property type="term" value="F:tRNA binding"/>
    <property type="evidence" value="ECO:0007669"/>
    <property type="project" value="UniProtKB-UniRule"/>
</dbReference>
<feature type="domain" description="TRNA-binding" evidence="17">
    <location>
        <begin position="42"/>
        <end position="156"/>
    </location>
</feature>
<feature type="binding site" evidence="15">
    <location>
        <position position="461"/>
    </location>
    <ligand>
        <name>Mg(2+)</name>
        <dbReference type="ChEBI" id="CHEBI:18420"/>
        <note>shared with alpha subunit</note>
    </ligand>
</feature>
<evidence type="ECO:0000256" key="6">
    <source>
        <dbReference type="ARBA" id="ARBA00022598"/>
    </source>
</evidence>
<dbReference type="SUPFAM" id="SSF50249">
    <property type="entry name" value="Nucleic acid-binding proteins"/>
    <property type="match status" value="1"/>
</dbReference>
<dbReference type="InterPro" id="IPR005121">
    <property type="entry name" value="Fdx_antiC-bd"/>
</dbReference>
<dbReference type="Gene3D" id="3.30.930.10">
    <property type="entry name" value="Bira Bifunctional Protein, Domain 2"/>
    <property type="match status" value="1"/>
</dbReference>
<evidence type="ECO:0000256" key="8">
    <source>
        <dbReference type="ARBA" id="ARBA00022741"/>
    </source>
</evidence>
<evidence type="ECO:0000256" key="12">
    <source>
        <dbReference type="ARBA" id="ARBA00022917"/>
    </source>
</evidence>
<dbReference type="PROSITE" id="PS50886">
    <property type="entry name" value="TRBD"/>
    <property type="match status" value="1"/>
</dbReference>
<feature type="domain" description="B5" evidence="19">
    <location>
        <begin position="409"/>
        <end position="483"/>
    </location>
</feature>
<evidence type="ECO:0000256" key="16">
    <source>
        <dbReference type="PROSITE-ProRule" id="PRU00209"/>
    </source>
</evidence>
<protein>
    <recommendedName>
        <fullName evidence="15">Phenylalanine--tRNA ligase beta subunit</fullName>
        <ecNumber evidence="15">6.1.1.20</ecNumber>
    </recommendedName>
    <alternativeName>
        <fullName evidence="15">Phenylalanyl-tRNA synthetase beta subunit</fullName>
        <shortName evidence="15">PheRS</shortName>
    </alternativeName>
</protein>
<dbReference type="Pfam" id="PF03483">
    <property type="entry name" value="B3_4"/>
    <property type="match status" value="1"/>
</dbReference>
<dbReference type="GO" id="GO:0009328">
    <property type="term" value="C:phenylalanine-tRNA ligase complex"/>
    <property type="evidence" value="ECO:0007669"/>
    <property type="project" value="TreeGrafter"/>
</dbReference>
<evidence type="ECO:0000256" key="2">
    <source>
        <dbReference type="ARBA" id="ARBA00008653"/>
    </source>
</evidence>
<keyword evidence="4 15" id="KW-0963">Cytoplasm</keyword>
<feature type="binding site" evidence="15">
    <location>
        <position position="470"/>
    </location>
    <ligand>
        <name>Mg(2+)</name>
        <dbReference type="ChEBI" id="CHEBI:18420"/>
        <note>shared with alpha subunit</note>
    </ligand>
</feature>
<keyword evidence="9 15" id="KW-0067">ATP-binding</keyword>
<evidence type="ECO:0000256" key="14">
    <source>
        <dbReference type="ARBA" id="ARBA00049255"/>
    </source>
</evidence>
<dbReference type="Gene3D" id="3.30.56.10">
    <property type="match status" value="2"/>
</dbReference>
<dbReference type="Proteomes" id="UP000198318">
    <property type="component" value="Unassembled WGS sequence"/>
</dbReference>
<dbReference type="SUPFAM" id="SSF46955">
    <property type="entry name" value="Putative DNA-binding domain"/>
    <property type="match status" value="1"/>
</dbReference>
<dbReference type="SUPFAM" id="SSF56037">
    <property type="entry name" value="PheT/TilS domain"/>
    <property type="match status" value="1"/>
</dbReference>
<keyword evidence="6 15" id="KW-0436">Ligase</keyword>
<dbReference type="GO" id="GO:0005524">
    <property type="term" value="F:ATP binding"/>
    <property type="evidence" value="ECO:0007669"/>
    <property type="project" value="UniProtKB-UniRule"/>
</dbReference>
<evidence type="ECO:0000256" key="1">
    <source>
        <dbReference type="ARBA" id="ARBA00004496"/>
    </source>
</evidence>
<evidence type="ECO:0000256" key="3">
    <source>
        <dbReference type="ARBA" id="ARBA00011209"/>
    </source>
</evidence>
<dbReference type="Pfam" id="PF01588">
    <property type="entry name" value="tRNA_bind"/>
    <property type="match status" value="1"/>
</dbReference>
<evidence type="ECO:0000256" key="15">
    <source>
        <dbReference type="HAMAP-Rule" id="MF_00283"/>
    </source>
</evidence>
<dbReference type="SMART" id="SM00874">
    <property type="entry name" value="B5"/>
    <property type="match status" value="1"/>
</dbReference>
<accession>A0A239JV17</accession>
<feature type="binding site" evidence="15">
    <location>
        <position position="467"/>
    </location>
    <ligand>
        <name>Mg(2+)</name>
        <dbReference type="ChEBI" id="CHEBI:18420"/>
        <note>shared with alpha subunit</note>
    </ligand>
</feature>
<keyword evidence="13 15" id="KW-0030">Aminoacyl-tRNA synthetase</keyword>
<feature type="domain" description="FDX-ACB" evidence="18">
    <location>
        <begin position="732"/>
        <end position="825"/>
    </location>
</feature>
<dbReference type="InterPro" id="IPR041616">
    <property type="entry name" value="PheRS_beta_core"/>
</dbReference>
<evidence type="ECO:0000259" key="19">
    <source>
        <dbReference type="PROSITE" id="PS51483"/>
    </source>
</evidence>
<name>A0A239JV17_9ACTN</name>
<dbReference type="AlphaFoldDB" id="A0A239JV17"/>
<evidence type="ECO:0000256" key="5">
    <source>
        <dbReference type="ARBA" id="ARBA00022555"/>
    </source>
</evidence>
<dbReference type="Pfam" id="PF03147">
    <property type="entry name" value="FDX-ACB"/>
    <property type="match status" value="1"/>
</dbReference>
<dbReference type="SUPFAM" id="SSF54991">
    <property type="entry name" value="Anticodon-binding domain of PheRS"/>
    <property type="match status" value="1"/>
</dbReference>
<gene>
    <name evidence="15" type="primary">pheT</name>
    <name evidence="20" type="ORF">SAMN05443665_101616</name>
</gene>
<dbReference type="EMBL" id="FZOR01000016">
    <property type="protein sequence ID" value="SNT09635.1"/>
    <property type="molecule type" value="Genomic_DNA"/>
</dbReference>
<dbReference type="GO" id="GO:0006432">
    <property type="term" value="P:phenylalanyl-tRNA aminoacylation"/>
    <property type="evidence" value="ECO:0007669"/>
    <property type="project" value="UniProtKB-UniRule"/>
</dbReference>
<dbReference type="InterPro" id="IPR004532">
    <property type="entry name" value="Phe-tRNA-ligase_IIc_bsu_bact"/>
</dbReference>
<comment type="similarity">
    <text evidence="2 15">Belongs to the phenylalanyl-tRNA synthetase beta subunit family. Type 1 subfamily.</text>
</comment>
<dbReference type="EC" id="6.1.1.20" evidence="15"/>
<dbReference type="InterPro" id="IPR045864">
    <property type="entry name" value="aa-tRNA-synth_II/BPL/LPL"/>
</dbReference>
<dbReference type="SUPFAM" id="SSF55681">
    <property type="entry name" value="Class II aaRS and biotin synthetases"/>
    <property type="match status" value="1"/>
</dbReference>
<dbReference type="SMART" id="SM00873">
    <property type="entry name" value="B3_4"/>
    <property type="match status" value="1"/>
</dbReference>
<evidence type="ECO:0000313" key="20">
    <source>
        <dbReference type="EMBL" id="SNT09635.1"/>
    </source>
</evidence>
<dbReference type="Pfam" id="PF03484">
    <property type="entry name" value="B5"/>
    <property type="match status" value="1"/>
</dbReference>
<dbReference type="RefSeq" id="WP_089327192.1">
    <property type="nucleotide sequence ID" value="NZ_FZOR01000016.1"/>
</dbReference>
<dbReference type="PANTHER" id="PTHR10947">
    <property type="entry name" value="PHENYLALANYL-TRNA SYNTHETASE BETA CHAIN AND LEUCINE-RICH REPEAT-CONTAINING PROTEIN 47"/>
    <property type="match status" value="1"/>
</dbReference>
<dbReference type="PROSITE" id="PS51483">
    <property type="entry name" value="B5"/>
    <property type="match status" value="1"/>
</dbReference>